<evidence type="ECO:0000313" key="1">
    <source>
        <dbReference type="EMBL" id="GAI33019.1"/>
    </source>
</evidence>
<reference evidence="1" key="1">
    <citation type="journal article" date="2014" name="Front. Microbiol.">
        <title>High frequency of phylogenetically diverse reductive dehalogenase-homologous genes in deep subseafloor sedimentary metagenomes.</title>
        <authorList>
            <person name="Kawai M."/>
            <person name="Futagami T."/>
            <person name="Toyoda A."/>
            <person name="Takaki Y."/>
            <person name="Nishi S."/>
            <person name="Hori S."/>
            <person name="Arai W."/>
            <person name="Tsubouchi T."/>
            <person name="Morono Y."/>
            <person name="Uchiyama I."/>
            <person name="Ito T."/>
            <person name="Fujiyama A."/>
            <person name="Inagaki F."/>
            <person name="Takami H."/>
        </authorList>
    </citation>
    <scope>NUCLEOTIDE SEQUENCE</scope>
    <source>
        <strain evidence="1">Expedition CK06-06</strain>
    </source>
</reference>
<name>X1PQ72_9ZZZZ</name>
<protein>
    <submittedName>
        <fullName evidence="1">Uncharacterized protein</fullName>
    </submittedName>
</protein>
<dbReference type="EMBL" id="BARV01030930">
    <property type="protein sequence ID" value="GAI33019.1"/>
    <property type="molecule type" value="Genomic_DNA"/>
</dbReference>
<gene>
    <name evidence="1" type="ORF">S06H3_49030</name>
</gene>
<dbReference type="AlphaFoldDB" id="X1PQ72"/>
<feature type="non-terminal residue" evidence="1">
    <location>
        <position position="64"/>
    </location>
</feature>
<proteinExistence type="predicted"/>
<organism evidence="1">
    <name type="scientific">marine sediment metagenome</name>
    <dbReference type="NCBI Taxonomy" id="412755"/>
    <lineage>
        <taxon>unclassified sequences</taxon>
        <taxon>metagenomes</taxon>
        <taxon>ecological metagenomes</taxon>
    </lineage>
</organism>
<sequence length="64" mass="7087">MSAAGIVDTIEDLLAYVCSKFKMAMADYINIESIDDEQTMTMRDGTLLTVLQLHGSTRMIGEVE</sequence>
<accession>X1PQ72</accession>
<comment type="caution">
    <text evidence="1">The sequence shown here is derived from an EMBL/GenBank/DDBJ whole genome shotgun (WGS) entry which is preliminary data.</text>
</comment>